<dbReference type="InterPro" id="IPR018247">
    <property type="entry name" value="EF_Hand_1_Ca_BS"/>
</dbReference>
<proteinExistence type="predicted"/>
<dbReference type="EMBL" id="RWJF01000001">
    <property type="protein sequence ID" value="RST29685.1"/>
    <property type="molecule type" value="Genomic_DNA"/>
</dbReference>
<feature type="chain" id="PRO_5018760374" description="EF-hand domain-containing protein" evidence="1">
    <location>
        <begin position="28"/>
        <end position="164"/>
    </location>
</feature>
<reference evidence="3 4" key="1">
    <citation type="submission" date="2018-12" db="EMBL/GenBank/DDBJ databases">
        <title>Sphingomonas sp. HMF7854 Genome sequencing and assembly.</title>
        <authorList>
            <person name="Cha I."/>
            <person name="Kang H."/>
            <person name="Kim H."/>
            <person name="Kang J."/>
            <person name="Joh K."/>
        </authorList>
    </citation>
    <scope>NUCLEOTIDE SEQUENCE [LARGE SCALE GENOMIC DNA]</scope>
    <source>
        <strain evidence="3 4">HMF7854</strain>
    </source>
</reference>
<sequence>MKKLVAGTLAFSAVWAAAGGAAAMVLAQPMAGERSHETAGGRTMARADVAQHVQQLFARFDANHDGVLTPDEIAAATGGGMRGGHGRGGADGESRGRGMGGMGGMGARLFAMADANGDGRVTLAEAQAAALAHFDMMDANHDGLLTPDERQAMRQKMMDMRNGN</sequence>
<organism evidence="3 4">
    <name type="scientific">Sphingomonas ginkgonis</name>
    <dbReference type="NCBI Taxonomy" id="2315330"/>
    <lineage>
        <taxon>Bacteria</taxon>
        <taxon>Pseudomonadati</taxon>
        <taxon>Pseudomonadota</taxon>
        <taxon>Alphaproteobacteria</taxon>
        <taxon>Sphingomonadales</taxon>
        <taxon>Sphingomonadaceae</taxon>
        <taxon>Sphingomonas</taxon>
    </lineage>
</organism>
<keyword evidence="1" id="KW-0732">Signal</keyword>
<name>A0A3R9YGX5_9SPHN</name>
<evidence type="ECO:0000313" key="3">
    <source>
        <dbReference type="EMBL" id="RST29685.1"/>
    </source>
</evidence>
<dbReference type="Proteomes" id="UP000274661">
    <property type="component" value="Unassembled WGS sequence"/>
</dbReference>
<feature type="signal peptide" evidence="1">
    <location>
        <begin position="1"/>
        <end position="27"/>
    </location>
</feature>
<gene>
    <name evidence="3" type="ORF">HMF7854_01715</name>
</gene>
<comment type="caution">
    <text evidence="3">The sequence shown here is derived from an EMBL/GenBank/DDBJ whole genome shotgun (WGS) entry which is preliminary data.</text>
</comment>
<dbReference type="PROSITE" id="PS00018">
    <property type="entry name" value="EF_HAND_1"/>
    <property type="match status" value="1"/>
</dbReference>
<feature type="domain" description="EF-hand" evidence="2">
    <location>
        <begin position="48"/>
        <end position="83"/>
    </location>
</feature>
<dbReference type="SMART" id="SM00054">
    <property type="entry name" value="EFh"/>
    <property type="match status" value="2"/>
</dbReference>
<dbReference type="AlphaFoldDB" id="A0A3R9YGX5"/>
<evidence type="ECO:0000256" key="1">
    <source>
        <dbReference type="SAM" id="SignalP"/>
    </source>
</evidence>
<protein>
    <recommendedName>
        <fullName evidence="2">EF-hand domain-containing protein</fullName>
    </recommendedName>
</protein>
<accession>A0A3R9YGX5</accession>
<dbReference type="InterPro" id="IPR002048">
    <property type="entry name" value="EF_hand_dom"/>
</dbReference>
<dbReference type="Pfam" id="PF13202">
    <property type="entry name" value="EF-hand_5"/>
    <property type="match status" value="3"/>
</dbReference>
<dbReference type="RefSeq" id="WP_126717525.1">
    <property type="nucleotide sequence ID" value="NZ_RWJF01000001.1"/>
</dbReference>
<dbReference type="InterPro" id="IPR011992">
    <property type="entry name" value="EF-hand-dom_pair"/>
</dbReference>
<evidence type="ECO:0000259" key="2">
    <source>
        <dbReference type="PROSITE" id="PS50222"/>
    </source>
</evidence>
<dbReference type="PROSITE" id="PS50222">
    <property type="entry name" value="EF_HAND_2"/>
    <property type="match status" value="1"/>
</dbReference>
<dbReference type="OrthoDB" id="113323at2"/>
<dbReference type="Gene3D" id="1.10.238.10">
    <property type="entry name" value="EF-hand"/>
    <property type="match status" value="2"/>
</dbReference>
<keyword evidence="4" id="KW-1185">Reference proteome</keyword>
<dbReference type="SUPFAM" id="SSF47473">
    <property type="entry name" value="EF-hand"/>
    <property type="match status" value="1"/>
</dbReference>
<dbReference type="GO" id="GO:0005509">
    <property type="term" value="F:calcium ion binding"/>
    <property type="evidence" value="ECO:0007669"/>
    <property type="project" value="InterPro"/>
</dbReference>
<evidence type="ECO:0000313" key="4">
    <source>
        <dbReference type="Proteomes" id="UP000274661"/>
    </source>
</evidence>